<dbReference type="AlphaFoldDB" id="X1LQK6"/>
<dbReference type="EMBL" id="BARV01011447">
    <property type="protein sequence ID" value="GAI08096.1"/>
    <property type="molecule type" value="Genomic_DNA"/>
</dbReference>
<evidence type="ECO:0000313" key="1">
    <source>
        <dbReference type="EMBL" id="GAI08096.1"/>
    </source>
</evidence>
<name>X1LQK6_9ZZZZ</name>
<organism evidence="1">
    <name type="scientific">marine sediment metagenome</name>
    <dbReference type="NCBI Taxonomy" id="412755"/>
    <lineage>
        <taxon>unclassified sequences</taxon>
        <taxon>metagenomes</taxon>
        <taxon>ecological metagenomes</taxon>
    </lineage>
</organism>
<proteinExistence type="predicted"/>
<comment type="caution">
    <text evidence="1">The sequence shown here is derived from an EMBL/GenBank/DDBJ whole genome shotgun (WGS) entry which is preliminary data.</text>
</comment>
<gene>
    <name evidence="1" type="ORF">S06H3_21712</name>
</gene>
<reference evidence="1" key="1">
    <citation type="journal article" date="2014" name="Front. Microbiol.">
        <title>High frequency of phylogenetically diverse reductive dehalogenase-homologous genes in deep subseafloor sedimentary metagenomes.</title>
        <authorList>
            <person name="Kawai M."/>
            <person name="Futagami T."/>
            <person name="Toyoda A."/>
            <person name="Takaki Y."/>
            <person name="Nishi S."/>
            <person name="Hori S."/>
            <person name="Arai W."/>
            <person name="Tsubouchi T."/>
            <person name="Morono Y."/>
            <person name="Uchiyama I."/>
            <person name="Ito T."/>
            <person name="Fujiyama A."/>
            <person name="Inagaki F."/>
            <person name="Takami H."/>
        </authorList>
    </citation>
    <scope>NUCLEOTIDE SEQUENCE</scope>
    <source>
        <strain evidence="1">Expedition CK06-06</strain>
    </source>
</reference>
<protein>
    <submittedName>
        <fullName evidence="1">Uncharacterized protein</fullName>
    </submittedName>
</protein>
<accession>X1LQK6</accession>
<sequence>MDARTCAARTENAGTGGSNLVVWIKLESTKPVSIKLTHKGDYPVTRETSDERRPGRAAISPQDALRCCTEWENAD</sequence>